<evidence type="ECO:0000256" key="1">
    <source>
        <dbReference type="SAM" id="MobiDB-lite"/>
    </source>
</evidence>
<comment type="caution">
    <text evidence="2">The sequence shown here is derived from an EMBL/GenBank/DDBJ whole genome shotgun (WGS) entry which is preliminary data.</text>
</comment>
<organism evidence="2 3">
    <name type="scientific">Bursaphelenchus okinawaensis</name>
    <dbReference type="NCBI Taxonomy" id="465554"/>
    <lineage>
        <taxon>Eukaryota</taxon>
        <taxon>Metazoa</taxon>
        <taxon>Ecdysozoa</taxon>
        <taxon>Nematoda</taxon>
        <taxon>Chromadorea</taxon>
        <taxon>Rhabditida</taxon>
        <taxon>Tylenchina</taxon>
        <taxon>Tylenchomorpha</taxon>
        <taxon>Aphelenchoidea</taxon>
        <taxon>Aphelenchoididae</taxon>
        <taxon>Bursaphelenchus</taxon>
    </lineage>
</organism>
<sequence>MSSESSSSTALASVKDNFKDLEIQLESELIITKKSPSMTFDKDSKEILRHPSLDEIADARLDDICEDLDPIEPKIFDNLDLTRELAGIPGFSVGIPELTSNGSHVYESSAPSCSSTQENGRDSKQSDEKDDSQATSSDHEEDDSFTKFTGYTLSPPMANPVDMTAYKDMIAVADYDNGVHFFEQKGFRRRHFKAPPYRICGVKFYYDAPEKTTHVALLAYHDQKWTVNMYLWPSLKQECIFDCPSEPAVPSWARRKIVVIDDLLYLMGTAETCSAIWTLDLNSTQWKTLIVEKGRPASTTGISLNFANNLLNGGAQKASVYSDFDVHKFSKTESRIILCEAQKSRLDVLILGEKNELLDTQTVKVKRRKNQKWIVQGPKLAVWDTETDIIVYDGSGKIFWFDGTNYRIQKIVGDIGRSEVCSMEARNGWCYVLCRHQLKIHAFYYR</sequence>
<gene>
    <name evidence="2" type="ORF">BOKJ2_LOCUS6432</name>
</gene>
<reference evidence="2" key="1">
    <citation type="submission" date="2020-09" db="EMBL/GenBank/DDBJ databases">
        <authorList>
            <person name="Kikuchi T."/>
        </authorList>
    </citation>
    <scope>NUCLEOTIDE SEQUENCE</scope>
    <source>
        <strain evidence="2">SH1</strain>
    </source>
</reference>
<proteinExistence type="predicted"/>
<dbReference type="Proteomes" id="UP000614601">
    <property type="component" value="Unassembled WGS sequence"/>
</dbReference>
<protein>
    <submittedName>
        <fullName evidence="2">Uncharacterized protein</fullName>
    </submittedName>
</protein>
<feature type="compositionally biased region" description="Polar residues" evidence="1">
    <location>
        <begin position="109"/>
        <end position="118"/>
    </location>
</feature>
<keyword evidence="3" id="KW-1185">Reference proteome</keyword>
<dbReference type="EMBL" id="CAJFDH010000003">
    <property type="protein sequence ID" value="CAD5216116.1"/>
    <property type="molecule type" value="Genomic_DNA"/>
</dbReference>
<feature type="region of interest" description="Disordered" evidence="1">
    <location>
        <begin position="102"/>
        <end position="151"/>
    </location>
</feature>
<dbReference type="AlphaFoldDB" id="A0A811KIJ3"/>
<dbReference type="OrthoDB" id="5791074at2759"/>
<evidence type="ECO:0000313" key="2">
    <source>
        <dbReference type="EMBL" id="CAD5216116.1"/>
    </source>
</evidence>
<name>A0A811KIJ3_9BILA</name>
<dbReference type="EMBL" id="CAJFCW020000003">
    <property type="protein sequence ID" value="CAG9105321.1"/>
    <property type="molecule type" value="Genomic_DNA"/>
</dbReference>
<dbReference type="Proteomes" id="UP000783686">
    <property type="component" value="Unassembled WGS sequence"/>
</dbReference>
<evidence type="ECO:0000313" key="3">
    <source>
        <dbReference type="Proteomes" id="UP000614601"/>
    </source>
</evidence>
<accession>A0A811KIJ3</accession>